<dbReference type="Proteomes" id="UP000827872">
    <property type="component" value="Linkage Group LG07"/>
</dbReference>
<dbReference type="EMBL" id="CM037620">
    <property type="protein sequence ID" value="KAH7994794.1"/>
    <property type="molecule type" value="Genomic_DNA"/>
</dbReference>
<name>A0ACB8EQM6_9SAUR</name>
<gene>
    <name evidence="1" type="ORF">K3G42_015799</name>
</gene>
<comment type="caution">
    <text evidence="1">The sequence shown here is derived from an EMBL/GenBank/DDBJ whole genome shotgun (WGS) entry which is preliminary data.</text>
</comment>
<reference evidence="1" key="1">
    <citation type="submission" date="2021-08" db="EMBL/GenBank/DDBJ databases">
        <title>The first chromosome-level gecko genome reveals the dynamic sex chromosomes of Neotropical dwarf geckos (Sphaerodactylidae: Sphaerodactylus).</title>
        <authorList>
            <person name="Pinto B.J."/>
            <person name="Keating S.E."/>
            <person name="Gamble T."/>
        </authorList>
    </citation>
    <scope>NUCLEOTIDE SEQUENCE</scope>
    <source>
        <strain evidence="1">TG3544</strain>
    </source>
</reference>
<evidence type="ECO:0000313" key="2">
    <source>
        <dbReference type="Proteomes" id="UP000827872"/>
    </source>
</evidence>
<evidence type="ECO:0000313" key="1">
    <source>
        <dbReference type="EMBL" id="KAH7994794.1"/>
    </source>
</evidence>
<keyword evidence="2" id="KW-1185">Reference proteome</keyword>
<accession>A0ACB8EQM6</accession>
<protein>
    <submittedName>
        <fullName evidence="1">Uncharacterized protein</fullName>
    </submittedName>
</protein>
<proteinExistence type="predicted"/>
<organism evidence="1 2">
    <name type="scientific">Sphaerodactylus townsendi</name>
    <dbReference type="NCBI Taxonomy" id="933632"/>
    <lineage>
        <taxon>Eukaryota</taxon>
        <taxon>Metazoa</taxon>
        <taxon>Chordata</taxon>
        <taxon>Craniata</taxon>
        <taxon>Vertebrata</taxon>
        <taxon>Euteleostomi</taxon>
        <taxon>Lepidosauria</taxon>
        <taxon>Squamata</taxon>
        <taxon>Bifurcata</taxon>
        <taxon>Gekkota</taxon>
        <taxon>Sphaerodactylidae</taxon>
        <taxon>Sphaerodactylus</taxon>
    </lineage>
</organism>
<sequence>MTQGLAEELLGQGHSPAGPLDQKPSPTPLQPRRTTRLLRQTPGPEESPSPHPLQPRDRPRSCWGRATAQLDPWTPGPEESPSPHPLQPRDRPGSCWGQGHGPAGRPWPNAYYCTRSYSTYSGSAKLEDFIP</sequence>